<protein>
    <submittedName>
        <fullName evidence="8">TonB-dependent receptor</fullName>
    </submittedName>
</protein>
<comment type="similarity">
    <text evidence="4">Belongs to the TonB-dependent receptor family.</text>
</comment>
<evidence type="ECO:0000256" key="4">
    <source>
        <dbReference type="RuleBase" id="RU003357"/>
    </source>
</evidence>
<dbReference type="SUPFAM" id="SSF49464">
    <property type="entry name" value="Carboxypeptidase regulatory domain-like"/>
    <property type="match status" value="1"/>
</dbReference>
<dbReference type="Proteomes" id="UP000238642">
    <property type="component" value="Unassembled WGS sequence"/>
</dbReference>
<dbReference type="RefSeq" id="WP_105722602.1">
    <property type="nucleotide sequence ID" value="NZ_PVBS01000001.1"/>
</dbReference>
<feature type="domain" description="TonB-dependent receptor-like beta-barrel" evidence="6">
    <location>
        <begin position="729"/>
        <end position="1055"/>
    </location>
</feature>
<dbReference type="InterPro" id="IPR036942">
    <property type="entry name" value="Beta-barrel_TonB_sf"/>
</dbReference>
<comment type="caution">
    <text evidence="8">The sequence shown here is derived from an EMBL/GenBank/DDBJ whole genome shotgun (WGS) entry which is preliminary data.</text>
</comment>
<feature type="domain" description="TonB-dependent receptor plug" evidence="7">
    <location>
        <begin position="227"/>
        <end position="326"/>
    </location>
</feature>
<dbReference type="AlphaFoldDB" id="A0A2S9JS48"/>
<name>A0A2S9JS48_9SPHI</name>
<keyword evidence="2 4" id="KW-0472">Membrane</keyword>
<dbReference type="PANTHER" id="PTHR40980">
    <property type="entry name" value="PLUG DOMAIN-CONTAINING PROTEIN"/>
    <property type="match status" value="1"/>
</dbReference>
<keyword evidence="3" id="KW-0998">Cell outer membrane</keyword>
<dbReference type="Pfam" id="PF13620">
    <property type="entry name" value="CarboxypepD_reg"/>
    <property type="match status" value="1"/>
</dbReference>
<feature type="region of interest" description="Disordered" evidence="5">
    <location>
        <begin position="397"/>
        <end position="418"/>
    </location>
</feature>
<evidence type="ECO:0000256" key="5">
    <source>
        <dbReference type="SAM" id="MobiDB-lite"/>
    </source>
</evidence>
<comment type="subcellular location">
    <subcellularLocation>
        <location evidence="1 4">Cell outer membrane</location>
    </subcellularLocation>
</comment>
<evidence type="ECO:0000256" key="1">
    <source>
        <dbReference type="ARBA" id="ARBA00004442"/>
    </source>
</evidence>
<evidence type="ECO:0000256" key="2">
    <source>
        <dbReference type="ARBA" id="ARBA00023136"/>
    </source>
</evidence>
<dbReference type="InterPro" id="IPR037066">
    <property type="entry name" value="Plug_dom_sf"/>
</dbReference>
<evidence type="ECO:0000259" key="6">
    <source>
        <dbReference type="Pfam" id="PF00593"/>
    </source>
</evidence>
<keyword evidence="9" id="KW-1185">Reference proteome</keyword>
<dbReference type="InterPro" id="IPR012910">
    <property type="entry name" value="Plug_dom"/>
</dbReference>
<organism evidence="8 9">
    <name type="scientific">Sphingobacterium gobiense</name>
    <dbReference type="NCBI Taxonomy" id="1382456"/>
    <lineage>
        <taxon>Bacteria</taxon>
        <taxon>Pseudomonadati</taxon>
        <taxon>Bacteroidota</taxon>
        <taxon>Sphingobacteriia</taxon>
        <taxon>Sphingobacteriales</taxon>
        <taxon>Sphingobacteriaceae</taxon>
        <taxon>Sphingobacterium</taxon>
    </lineage>
</organism>
<dbReference type="GO" id="GO:0009279">
    <property type="term" value="C:cell outer membrane"/>
    <property type="evidence" value="ECO:0007669"/>
    <property type="project" value="UniProtKB-SubCell"/>
</dbReference>
<dbReference type="Gene3D" id="2.40.170.20">
    <property type="entry name" value="TonB-dependent receptor, beta-barrel domain"/>
    <property type="match status" value="1"/>
</dbReference>
<dbReference type="EMBL" id="PVBS01000001">
    <property type="protein sequence ID" value="PRD56112.1"/>
    <property type="molecule type" value="Genomic_DNA"/>
</dbReference>
<evidence type="ECO:0000259" key="7">
    <source>
        <dbReference type="Pfam" id="PF07715"/>
    </source>
</evidence>
<dbReference type="InterPro" id="IPR008969">
    <property type="entry name" value="CarboxyPept-like_regulatory"/>
</dbReference>
<dbReference type="PANTHER" id="PTHR40980:SF4">
    <property type="entry name" value="TONB-DEPENDENT RECEPTOR-LIKE BETA-BARREL DOMAIN-CONTAINING PROTEIN"/>
    <property type="match status" value="1"/>
</dbReference>
<reference evidence="8 9" key="1">
    <citation type="submission" date="2018-02" db="EMBL/GenBank/DDBJ databases">
        <title>The draft genome of Sphingobacterium gobiense H7.</title>
        <authorList>
            <person name="Li L."/>
            <person name="Liu L."/>
            <person name="Zhang X."/>
            <person name="Wang T."/>
            <person name="Liang L."/>
        </authorList>
    </citation>
    <scope>NUCLEOTIDE SEQUENCE [LARGE SCALE GENOMIC DNA]</scope>
    <source>
        <strain evidence="8 9">ACCC 05757</strain>
    </source>
</reference>
<sequence length="1118" mass="126426">MQINLYYFHLIMRIFMLSVISILCLTEILLASGANAQLLQKKITLEIQEGSIAEAVKNLESKNILIAYDATKYDFDGKRIGARRFSGRPLREVLTYVFKGIDLDFRETGPYIILEKKVPQTPGRISGTVYDERGLPLIGANVRVIGSKSAQTGVDGTYNMELPAGTYVVEISYISYKTQRVQGVKVEAGQRTALDIAMQISNQQIENVVVTSTFKKASVAGLYAAQKNAASVTDGISAEQIARTPDINMAGSIKRISGVTTIDNKFVVVRGMTDRYNQAMLDGVNIPSTSMIKRNFSFDAIPTEVVSSVVVNKTATPDMSSEFSGGQVSVNTLDIPEENFTTIQVGTGGNSQTTGKDFYRLGERKASEFFTFQGKENRLPDNMLTWYWHNEAIQKDLPPPGDDELGNLPLNPSNPNGPRYRDLDAIAQSRRLNSDALSQYQLKGMPDQNYRLSMGRVYNLPREQRFGFVASANLRSEQNIVNFNNVRGQELGLNYLDSTGFAQNGGGISYRFMSAMGGVVNIGYQNPKLKVALKNMYSRVYNDSYNEAYRLPYKDVGSQMFKEEFQEPELLALRQHKLELQYQLPADVRLHVDGTMNRIDQEIIDQRKLKYNLTARIGDQYYFQTPNIGMHSKSGVAVVDDDSRMWANIDEKAYLWNAALSRMVGEGNPVSALIKVGYSGWNRHREMSVFRMLPFKKSFDEHNQGYEIELPYDVALAPENIGAGVQQAYYYADRNGGAIFDGRMTSHALYAMADQKQFNGKLRLVYGVRAEYFNLLNQQEEYLAKRYPNGIPEYVKDDIEPSEKGWKLLPSINATYNLTPELNLRASYAKTVVRPDLRETSLFGMYSYELNGTVSGRNLKSTTIDNADLRVEWYPSPGEIVSVSGFYKYLDKPIELVQDENPNSSHDYRYQNQHSAKNYGLEAEVRKSLGFLAEGTWLDNLFLYGNGTLMKSEVSAMSFPRYVLEPEPGVHSERRPLQDRPLIGQSPWLLNAGIAYWGDLAGVTVNYNAVGYRTNISSDQPFKAEYEVLPRQLDLQLYARFFKKRAELKLNVANLLNEWGFFYQNSFSDFEQLRPGESGNTLGYRLIGDLKYEPNDGDRKVYRKRDGRRLNLTLTYNF</sequence>
<dbReference type="Gene3D" id="2.60.40.1120">
    <property type="entry name" value="Carboxypeptidase-like, regulatory domain"/>
    <property type="match status" value="1"/>
</dbReference>
<accession>A0A2S9JS48</accession>
<proteinExistence type="inferred from homology"/>
<dbReference type="Pfam" id="PF00593">
    <property type="entry name" value="TonB_dep_Rec_b-barrel"/>
    <property type="match status" value="1"/>
</dbReference>
<dbReference type="Pfam" id="PF07715">
    <property type="entry name" value="Plug"/>
    <property type="match status" value="1"/>
</dbReference>
<dbReference type="Gene3D" id="2.170.130.10">
    <property type="entry name" value="TonB-dependent receptor, plug domain"/>
    <property type="match status" value="1"/>
</dbReference>
<keyword evidence="8" id="KW-0675">Receptor</keyword>
<dbReference type="InterPro" id="IPR000531">
    <property type="entry name" value="Beta-barrel_TonB"/>
</dbReference>
<gene>
    <name evidence="8" type="ORF">C5749_02200</name>
</gene>
<evidence type="ECO:0000313" key="8">
    <source>
        <dbReference type="EMBL" id="PRD56112.1"/>
    </source>
</evidence>
<dbReference type="OrthoDB" id="9768470at2"/>
<evidence type="ECO:0000313" key="9">
    <source>
        <dbReference type="Proteomes" id="UP000238642"/>
    </source>
</evidence>
<dbReference type="SUPFAM" id="SSF56935">
    <property type="entry name" value="Porins"/>
    <property type="match status" value="1"/>
</dbReference>
<feature type="compositionally biased region" description="Low complexity" evidence="5">
    <location>
        <begin position="406"/>
        <end position="418"/>
    </location>
</feature>
<evidence type="ECO:0000256" key="3">
    <source>
        <dbReference type="ARBA" id="ARBA00023237"/>
    </source>
</evidence>
<keyword evidence="4" id="KW-0798">TonB box</keyword>